<reference evidence="4 5" key="1">
    <citation type="submission" date="2016-10" db="EMBL/GenBank/DDBJ databases">
        <authorList>
            <person name="de Groot N.N."/>
        </authorList>
    </citation>
    <scope>NUCLEOTIDE SEQUENCE [LARGE SCALE GENOMIC DNA]</scope>
    <source>
        <strain evidence="4 5">CGMCC 1.9156</strain>
    </source>
</reference>
<dbReference type="Gene3D" id="3.40.50.2300">
    <property type="match status" value="1"/>
</dbReference>
<sequence length="666" mass="77776">MPALNIAEIQTNKSNVSVFTTNYSDKLNAYRKDYPAFSFYRLSNNIYAWQNIDTQTSLPSEFKQTQITKDNDALVFKEILEQGIISFFQNKSQEIYRKKYSSTWILKLNKDSKIELAGLSLLPQMEFQIDPLYSTQQGTQVITISVRKTYKPEFTFNDSDFLKNNIDIRNWDRNHNDRLIFSPRNRKRFLESTNQTDKYQEIISNVYSLPNELHEFNRLVNAFKNYVNDIYLPDNLKINDFFFSTLPNLYFKDLSISKPTYYFLNNRTGTGYYNKQIKELKPYSFNNFKSKNIKIALFTPSRNEGSSGTFIKYLEGNLKHNFHADNIKIDLIKFERDSSLEFIKELVNKTDEGGYNLAITVLSQADKKLSIKKSPYFLLKAKLLGRKIPTQQLTIEIIRKIRFQDDLILNAIALNIYSKLGGTAWTIEKDEKDKIEIIIGIGTTINFNKQRIIGFANVFDYKGSYLLGSSSQLCGFNEYASNLEKHLIKTIESQISLRGIEPTDTFRLIFHLSKPASKKYEIKAIENALRNFSEYKIQYAIVHLSYQHNYRLFNEKENIIPRGTFVEIASRQALLHLGQSSKVPILLRIDKRSIYDNEEAMYKDLYAIAKQILYFSHLSFRTFKPANVPVTIKYPQLMSKLSSELMVVDDWDKTNLEIVKNQLWFI</sequence>
<comment type="similarity">
    <text evidence="1">Belongs to the argonaute family. Long pAgo subfamily.</text>
</comment>
<evidence type="ECO:0000313" key="5">
    <source>
        <dbReference type="Proteomes" id="UP000198964"/>
    </source>
</evidence>
<evidence type="ECO:0000256" key="2">
    <source>
        <dbReference type="ARBA" id="ARBA00035032"/>
    </source>
</evidence>
<dbReference type="Pfam" id="PF02171">
    <property type="entry name" value="Piwi"/>
    <property type="match status" value="1"/>
</dbReference>
<proteinExistence type="inferred from homology"/>
<accession>A0A1I2IZF7</accession>
<keyword evidence="5" id="KW-1185">Reference proteome</keyword>
<dbReference type="PROSITE" id="PS50822">
    <property type="entry name" value="PIWI"/>
    <property type="match status" value="1"/>
</dbReference>
<dbReference type="Proteomes" id="UP000198964">
    <property type="component" value="Unassembled WGS sequence"/>
</dbReference>
<dbReference type="RefSeq" id="WP_093920437.1">
    <property type="nucleotide sequence ID" value="NZ_FONW01000007.1"/>
</dbReference>
<dbReference type="InterPro" id="IPR003165">
    <property type="entry name" value="Piwi"/>
</dbReference>
<dbReference type="EMBL" id="FONW01000007">
    <property type="protein sequence ID" value="SFF47892.1"/>
    <property type="molecule type" value="Genomic_DNA"/>
</dbReference>
<organism evidence="4 5">
    <name type="scientific">Sunxiuqinia elliptica</name>
    <dbReference type="NCBI Taxonomy" id="655355"/>
    <lineage>
        <taxon>Bacteria</taxon>
        <taxon>Pseudomonadati</taxon>
        <taxon>Bacteroidota</taxon>
        <taxon>Bacteroidia</taxon>
        <taxon>Marinilabiliales</taxon>
        <taxon>Prolixibacteraceae</taxon>
        <taxon>Sunxiuqinia</taxon>
    </lineage>
</organism>
<gene>
    <name evidence="4" type="ORF">SAMN05216283_107101</name>
</gene>
<evidence type="ECO:0000313" key="4">
    <source>
        <dbReference type="EMBL" id="SFF47892.1"/>
    </source>
</evidence>
<dbReference type="GO" id="GO:0003676">
    <property type="term" value="F:nucleic acid binding"/>
    <property type="evidence" value="ECO:0007669"/>
    <property type="project" value="InterPro"/>
</dbReference>
<dbReference type="InterPro" id="IPR036397">
    <property type="entry name" value="RNaseH_sf"/>
</dbReference>
<dbReference type="Gene3D" id="3.30.420.10">
    <property type="entry name" value="Ribonuclease H-like superfamily/Ribonuclease H"/>
    <property type="match status" value="1"/>
</dbReference>
<dbReference type="InterPro" id="IPR012337">
    <property type="entry name" value="RNaseH-like_sf"/>
</dbReference>
<feature type="domain" description="Piwi" evidence="3">
    <location>
        <begin position="357"/>
        <end position="647"/>
    </location>
</feature>
<dbReference type="AlphaFoldDB" id="A0A1I2IZF7"/>
<name>A0A1I2IZF7_9BACT</name>
<evidence type="ECO:0000256" key="1">
    <source>
        <dbReference type="ARBA" id="ARBA00035012"/>
    </source>
</evidence>
<evidence type="ECO:0000259" key="3">
    <source>
        <dbReference type="PROSITE" id="PS50822"/>
    </source>
</evidence>
<protein>
    <recommendedName>
        <fullName evidence="2">Protein argonaute</fullName>
    </recommendedName>
</protein>
<dbReference type="SUPFAM" id="SSF53098">
    <property type="entry name" value="Ribonuclease H-like"/>
    <property type="match status" value="1"/>
</dbReference>
<dbReference type="SMART" id="SM00950">
    <property type="entry name" value="Piwi"/>
    <property type="match status" value="1"/>
</dbReference>